<keyword evidence="2" id="KW-0677">Repeat</keyword>
<evidence type="ECO:0000256" key="4">
    <source>
        <dbReference type="ARBA" id="ARBA00023065"/>
    </source>
</evidence>
<dbReference type="SMART" id="SM00237">
    <property type="entry name" value="Calx_beta"/>
    <property type="match status" value="1"/>
</dbReference>
<evidence type="ECO:0000313" key="8">
    <source>
        <dbReference type="Proteomes" id="UP001596978"/>
    </source>
</evidence>
<dbReference type="SUPFAM" id="SSF141072">
    <property type="entry name" value="CalX-like"/>
    <property type="match status" value="2"/>
</dbReference>
<comment type="caution">
    <text evidence="7">The sequence shown here is derived from an EMBL/GenBank/DDBJ whole genome shotgun (WGS) entry which is preliminary data.</text>
</comment>
<dbReference type="Pfam" id="PF18962">
    <property type="entry name" value="Por_Secre_tail"/>
    <property type="match status" value="1"/>
</dbReference>
<dbReference type="Pfam" id="PF03160">
    <property type="entry name" value="Calx-beta"/>
    <property type="match status" value="2"/>
</dbReference>
<dbReference type="RefSeq" id="WP_386409593.1">
    <property type="nucleotide sequence ID" value="NZ_JBHTJH010000017.1"/>
</dbReference>
<dbReference type="InterPro" id="IPR015919">
    <property type="entry name" value="Cadherin-like_sf"/>
</dbReference>
<feature type="chain" id="PRO_5046086580" evidence="5">
    <location>
        <begin position="19"/>
        <end position="450"/>
    </location>
</feature>
<keyword evidence="1 5" id="KW-0732">Signal</keyword>
<accession>A0ABW3D2G9</accession>
<keyword evidence="4" id="KW-0813">Transport</keyword>
<dbReference type="InterPro" id="IPR026444">
    <property type="entry name" value="Secre_tail"/>
</dbReference>
<evidence type="ECO:0000256" key="1">
    <source>
        <dbReference type="ARBA" id="ARBA00022729"/>
    </source>
</evidence>
<evidence type="ECO:0000256" key="5">
    <source>
        <dbReference type="SAM" id="SignalP"/>
    </source>
</evidence>
<dbReference type="PROSITE" id="PS50268">
    <property type="entry name" value="CADHERIN_2"/>
    <property type="match status" value="1"/>
</dbReference>
<evidence type="ECO:0000256" key="3">
    <source>
        <dbReference type="ARBA" id="ARBA00022837"/>
    </source>
</evidence>
<dbReference type="SUPFAM" id="SSF49313">
    <property type="entry name" value="Cadherin-like"/>
    <property type="match status" value="1"/>
</dbReference>
<dbReference type="CDD" id="cd11304">
    <property type="entry name" value="Cadherin_repeat"/>
    <property type="match status" value="1"/>
</dbReference>
<keyword evidence="8" id="KW-1185">Reference proteome</keyword>
<proteinExistence type="predicted"/>
<name>A0ABW3D2G9_9FLAO</name>
<dbReference type="Gene3D" id="2.60.40.2030">
    <property type="match status" value="2"/>
</dbReference>
<dbReference type="InterPro" id="IPR038081">
    <property type="entry name" value="CalX-like_sf"/>
</dbReference>
<evidence type="ECO:0000256" key="2">
    <source>
        <dbReference type="ARBA" id="ARBA00022737"/>
    </source>
</evidence>
<reference evidence="8" key="1">
    <citation type="journal article" date="2019" name="Int. J. Syst. Evol. Microbiol.">
        <title>The Global Catalogue of Microorganisms (GCM) 10K type strain sequencing project: providing services to taxonomists for standard genome sequencing and annotation.</title>
        <authorList>
            <consortium name="The Broad Institute Genomics Platform"/>
            <consortium name="The Broad Institute Genome Sequencing Center for Infectious Disease"/>
            <person name="Wu L."/>
            <person name="Ma J."/>
        </authorList>
    </citation>
    <scope>NUCLEOTIDE SEQUENCE [LARGE SCALE GENOMIC DNA]</scope>
    <source>
        <strain evidence="8">CCUG 62952</strain>
    </source>
</reference>
<dbReference type="InterPro" id="IPR051171">
    <property type="entry name" value="CaCA"/>
</dbReference>
<organism evidence="7 8">
    <name type="scientific">Sungkyunkwania multivorans</name>
    <dbReference type="NCBI Taxonomy" id="1173618"/>
    <lineage>
        <taxon>Bacteria</taxon>
        <taxon>Pseudomonadati</taxon>
        <taxon>Bacteroidota</taxon>
        <taxon>Flavobacteriia</taxon>
        <taxon>Flavobacteriales</taxon>
        <taxon>Flavobacteriaceae</taxon>
        <taxon>Sungkyunkwania</taxon>
    </lineage>
</organism>
<keyword evidence="4" id="KW-0406">Ion transport</keyword>
<feature type="signal peptide" evidence="5">
    <location>
        <begin position="1"/>
        <end position="18"/>
    </location>
</feature>
<dbReference type="Gene3D" id="2.60.40.60">
    <property type="entry name" value="Cadherins"/>
    <property type="match status" value="1"/>
</dbReference>
<dbReference type="InterPro" id="IPR002126">
    <property type="entry name" value="Cadherin-like_dom"/>
</dbReference>
<dbReference type="EMBL" id="JBHTJH010000017">
    <property type="protein sequence ID" value="MFD0863497.1"/>
    <property type="molecule type" value="Genomic_DNA"/>
</dbReference>
<evidence type="ECO:0000313" key="7">
    <source>
        <dbReference type="EMBL" id="MFD0863497.1"/>
    </source>
</evidence>
<gene>
    <name evidence="7" type="ORF">ACFQ1M_14875</name>
</gene>
<keyword evidence="3" id="KW-0106">Calcium</keyword>
<dbReference type="NCBIfam" id="TIGR04183">
    <property type="entry name" value="Por_Secre_tail"/>
    <property type="match status" value="1"/>
</dbReference>
<feature type="domain" description="Cadherin" evidence="6">
    <location>
        <begin position="272"/>
        <end position="384"/>
    </location>
</feature>
<dbReference type="InterPro" id="IPR003644">
    <property type="entry name" value="Calx_beta"/>
</dbReference>
<protein>
    <submittedName>
        <fullName evidence="7">Calx-beta domain-containing protein</fullName>
    </submittedName>
</protein>
<sequence>MKKFTLPLLLLIHVLCLSNDSSLPQLGMDGTVSINDVSKLEGAPGLNLYIFTVTFDGNGSNASPFSVDYSTIDDSATAPSDYAAAAATLNFSGTDGQSLNILIFASGDFNLEPDEQFFVQLSNIQTTNGEDITFADAQGIGTLTNDDGAELTVTSIGNSQEVDGLEGNFRLSVSSVLASPITVNFTMGGDAIEGTDYTTIGTSVIFPANTFNLEIPVTIISDDLVETDELVIMTLTGTSNPQVVVGSASEATVMIIDDDDRPFVNVDQIFGVDEDALNNTLIGTVLATDFDLGTTFSDWMIVSGNTDTDSDTNLPFAIDPNSGELTVNDTDDITGGAQFILGITVTDGTNTSIPETVIVDVNTTLSVEDGEELTEIAIYPNPSSGLFYVKGLEEDALIQISNITGSIITSELYPLGRQDAMVDLSNMSPGIYFLTISTAKATMSKRIIKN</sequence>
<dbReference type="PANTHER" id="PTHR11878">
    <property type="entry name" value="SODIUM/CALCIUM EXCHANGER"/>
    <property type="match status" value="1"/>
</dbReference>
<dbReference type="Proteomes" id="UP001596978">
    <property type="component" value="Unassembled WGS sequence"/>
</dbReference>
<evidence type="ECO:0000259" key="6">
    <source>
        <dbReference type="PROSITE" id="PS50268"/>
    </source>
</evidence>
<dbReference type="PANTHER" id="PTHR11878:SF65">
    <property type="entry name" value="NA_CA-EXCHANGE PROTEIN, ISOFORM G"/>
    <property type="match status" value="1"/>
</dbReference>